<protein>
    <recommendedName>
        <fullName evidence="2">Ubiquitin-like domain-containing protein</fullName>
    </recommendedName>
</protein>
<dbReference type="KEGG" id="beq:BEWA_041790"/>
<dbReference type="GeneID" id="15807589"/>
<dbReference type="PROSITE" id="PS50053">
    <property type="entry name" value="UBIQUITIN_2"/>
    <property type="match status" value="1"/>
</dbReference>
<dbReference type="Pfam" id="PF00240">
    <property type="entry name" value="ubiquitin"/>
    <property type="match status" value="1"/>
</dbReference>
<evidence type="ECO:0000313" key="3">
    <source>
        <dbReference type="EMBL" id="EKX74141.1"/>
    </source>
</evidence>
<keyword evidence="1" id="KW-1133">Transmembrane helix</keyword>
<dbReference type="Gene3D" id="3.10.20.90">
    <property type="entry name" value="Phosphatidylinositol 3-kinase Catalytic Subunit, Chain A, domain 1"/>
    <property type="match status" value="1"/>
</dbReference>
<comment type="caution">
    <text evidence="3">The sequence shown here is derived from an EMBL/GenBank/DDBJ whole genome shotgun (WGS) entry which is preliminary data.</text>
</comment>
<dbReference type="eggNOG" id="ENOG502TN1I">
    <property type="taxonomic scope" value="Eukaryota"/>
</dbReference>
<dbReference type="VEuPathDB" id="PiroplasmaDB:BEWA_041790"/>
<feature type="domain" description="Ubiquitin-like" evidence="2">
    <location>
        <begin position="2"/>
        <end position="66"/>
    </location>
</feature>
<evidence type="ECO:0000313" key="4">
    <source>
        <dbReference type="Proteomes" id="UP000031512"/>
    </source>
</evidence>
<evidence type="ECO:0000259" key="2">
    <source>
        <dbReference type="PROSITE" id="PS50053"/>
    </source>
</evidence>
<sequence>MEHLNVKLLINHYDCESKVVVEEFPKNSTIALIKEKLLEKETIKECTIRIIYRGMLLRDGKVLEELPGFSTNETLILTVFITKPTRVHTETIVTERNDIWKWSTFSWIAIIATLWCYKFKFNDSFKNFSVLVLYLATIMCIHTVFARFVNYGRDTSSAVGTNL</sequence>
<dbReference type="EMBL" id="ACOU01000002">
    <property type="protein sequence ID" value="EKX74141.1"/>
    <property type="molecule type" value="Genomic_DNA"/>
</dbReference>
<dbReference type="SUPFAM" id="SSF54236">
    <property type="entry name" value="Ubiquitin-like"/>
    <property type="match status" value="1"/>
</dbReference>
<name>L1LFK9_THEEQ</name>
<dbReference type="CDD" id="cd17039">
    <property type="entry name" value="Ubl_ubiquitin_like"/>
    <property type="match status" value="1"/>
</dbReference>
<dbReference type="AlphaFoldDB" id="L1LFK9"/>
<proteinExistence type="predicted"/>
<feature type="transmembrane region" description="Helical" evidence="1">
    <location>
        <begin position="129"/>
        <end position="149"/>
    </location>
</feature>
<dbReference type="InterPro" id="IPR000626">
    <property type="entry name" value="Ubiquitin-like_dom"/>
</dbReference>
<evidence type="ECO:0000256" key="1">
    <source>
        <dbReference type="SAM" id="Phobius"/>
    </source>
</evidence>
<reference evidence="3 4" key="1">
    <citation type="journal article" date="2012" name="BMC Genomics">
        <title>Comparative genomic analysis and phylogenetic position of Theileria equi.</title>
        <authorList>
            <person name="Kappmeyer L.S."/>
            <person name="Thiagarajan M."/>
            <person name="Herndon D.R."/>
            <person name="Ramsay J.D."/>
            <person name="Caler E."/>
            <person name="Djikeng A."/>
            <person name="Gillespie J.J."/>
            <person name="Lau A.O."/>
            <person name="Roalson E.H."/>
            <person name="Silva J.C."/>
            <person name="Silva M.G."/>
            <person name="Suarez C.E."/>
            <person name="Ueti M.W."/>
            <person name="Nene V.M."/>
            <person name="Mealey R.H."/>
            <person name="Knowles D.P."/>
            <person name="Brayton K.A."/>
        </authorList>
    </citation>
    <scope>NUCLEOTIDE SEQUENCE [LARGE SCALE GENOMIC DNA]</scope>
    <source>
        <strain evidence="3 4">WA</strain>
    </source>
</reference>
<dbReference type="RefSeq" id="XP_004833593.1">
    <property type="nucleotide sequence ID" value="XM_004833536.1"/>
</dbReference>
<dbReference type="InterPro" id="IPR029071">
    <property type="entry name" value="Ubiquitin-like_domsf"/>
</dbReference>
<keyword evidence="1" id="KW-0812">Transmembrane</keyword>
<dbReference type="OrthoDB" id="10505568at2759"/>
<accession>L1LFK9</accession>
<gene>
    <name evidence="3" type="ORF">BEWA_041790</name>
</gene>
<keyword evidence="1" id="KW-0472">Membrane</keyword>
<dbReference type="Proteomes" id="UP000031512">
    <property type="component" value="Unassembled WGS sequence"/>
</dbReference>
<keyword evidence="4" id="KW-1185">Reference proteome</keyword>
<organism evidence="3 4">
    <name type="scientific">Theileria equi strain WA</name>
    <dbReference type="NCBI Taxonomy" id="1537102"/>
    <lineage>
        <taxon>Eukaryota</taxon>
        <taxon>Sar</taxon>
        <taxon>Alveolata</taxon>
        <taxon>Apicomplexa</taxon>
        <taxon>Aconoidasida</taxon>
        <taxon>Piroplasmida</taxon>
        <taxon>Theileriidae</taxon>
        <taxon>Theileria</taxon>
    </lineage>
</organism>